<dbReference type="PANTHER" id="PTHR42809:SF1">
    <property type="entry name" value="FLAVODOXIN 1"/>
    <property type="match status" value="1"/>
</dbReference>
<protein>
    <recommendedName>
        <fullName evidence="8">Flavodoxin</fullName>
    </recommendedName>
</protein>
<evidence type="ECO:0000256" key="1">
    <source>
        <dbReference type="ARBA" id="ARBA00001917"/>
    </source>
</evidence>
<evidence type="ECO:0000313" key="11">
    <source>
        <dbReference type="Proteomes" id="UP000290191"/>
    </source>
</evidence>
<dbReference type="InterPro" id="IPR010086">
    <property type="entry name" value="Flavodoxin_lc"/>
</dbReference>
<keyword evidence="11" id="KW-1185">Reference proteome</keyword>
<dbReference type="NCBIfam" id="NF006739">
    <property type="entry name" value="PRK09267.1-5"/>
    <property type="match status" value="1"/>
</dbReference>
<comment type="cofactor">
    <cofactor evidence="1 8">
        <name>FMN</name>
        <dbReference type="ChEBI" id="CHEBI:58210"/>
    </cofactor>
</comment>
<proteinExistence type="inferred from homology"/>
<dbReference type="AlphaFoldDB" id="A0A4Q0XWW7"/>
<comment type="similarity">
    <text evidence="2 8">Belongs to the flavodoxin family.</text>
</comment>
<dbReference type="NCBIfam" id="NF006738">
    <property type="entry name" value="PRK09267.1-4"/>
    <property type="match status" value="1"/>
</dbReference>
<dbReference type="SUPFAM" id="SSF52218">
    <property type="entry name" value="Flavoproteins"/>
    <property type="match status" value="1"/>
</dbReference>
<comment type="caution">
    <text evidence="10">The sequence shown here is derived from an EMBL/GenBank/DDBJ whole genome shotgun (WGS) entry which is preliminary data.</text>
</comment>
<evidence type="ECO:0000256" key="7">
    <source>
        <dbReference type="ARBA" id="ARBA00023231"/>
    </source>
</evidence>
<dbReference type="GO" id="GO:0010181">
    <property type="term" value="F:FMN binding"/>
    <property type="evidence" value="ECO:0007669"/>
    <property type="project" value="UniProtKB-UniRule"/>
</dbReference>
<name>A0A4Q0XWW7_9BACT</name>
<evidence type="ECO:0000256" key="4">
    <source>
        <dbReference type="ARBA" id="ARBA00022630"/>
    </source>
</evidence>
<feature type="domain" description="Flavodoxin-like" evidence="9">
    <location>
        <begin position="2"/>
        <end position="160"/>
    </location>
</feature>
<dbReference type="Proteomes" id="UP000290191">
    <property type="component" value="Unassembled WGS sequence"/>
</dbReference>
<dbReference type="GO" id="GO:0009055">
    <property type="term" value="F:electron transfer activity"/>
    <property type="evidence" value="ECO:0007669"/>
    <property type="project" value="UniProtKB-UniRule"/>
</dbReference>
<evidence type="ECO:0000256" key="3">
    <source>
        <dbReference type="ARBA" id="ARBA00022448"/>
    </source>
</evidence>
<evidence type="ECO:0000259" key="9">
    <source>
        <dbReference type="PROSITE" id="PS50902"/>
    </source>
</evidence>
<dbReference type="PROSITE" id="PS00201">
    <property type="entry name" value="FLAVODOXIN"/>
    <property type="match status" value="1"/>
</dbReference>
<dbReference type="EMBL" id="PDKO01000010">
    <property type="protein sequence ID" value="RXJ62067.1"/>
    <property type="molecule type" value="Genomic_DNA"/>
</dbReference>
<dbReference type="InterPro" id="IPR029039">
    <property type="entry name" value="Flavoprotein-like_sf"/>
</dbReference>
<keyword evidence="5 8" id="KW-0288">FMN</keyword>
<comment type="function">
    <text evidence="8">Low-potential electron donor to a number of redox enzymes.</text>
</comment>
<evidence type="ECO:0000313" key="10">
    <source>
        <dbReference type="EMBL" id="RXJ62067.1"/>
    </source>
</evidence>
<evidence type="ECO:0000256" key="6">
    <source>
        <dbReference type="ARBA" id="ARBA00022982"/>
    </source>
</evidence>
<dbReference type="Gene3D" id="3.40.50.360">
    <property type="match status" value="1"/>
</dbReference>
<dbReference type="STRING" id="877500.GCA_000935065_00889"/>
<dbReference type="InterPro" id="IPR008254">
    <property type="entry name" value="Flavodoxin/NO_synth"/>
</dbReference>
<dbReference type="NCBIfam" id="NF006736">
    <property type="entry name" value="PRK09267.1-2"/>
    <property type="match status" value="1"/>
</dbReference>
<reference evidence="10 11" key="1">
    <citation type="submission" date="2017-10" db="EMBL/GenBank/DDBJ databases">
        <title>Genomics of the genus Arcobacter.</title>
        <authorList>
            <person name="Perez-Cataluna A."/>
            <person name="Figueras M.J."/>
        </authorList>
    </citation>
    <scope>NUCLEOTIDE SEQUENCE [LARGE SCALE GENOMIC DNA]</scope>
    <source>
        <strain evidence="10 11">DSM 24636</strain>
    </source>
</reference>
<evidence type="ECO:0000256" key="5">
    <source>
        <dbReference type="ARBA" id="ARBA00022643"/>
    </source>
</evidence>
<sequence length="163" mass="18214">MKAIFYASSTGNTEDVANKIKDKLEDFELIDIASQGVSKISECDSLIIGTPTWGEGDLQDDWEDSFDELQEIDFSNKTVALFGLGDQENYYDEFVNAMGTMYEALKSKGANIIGFTSTQGYEYEESTAELDGKFVGLVLDEDNQPELTDERIANWISDIKTKL</sequence>
<dbReference type="InterPro" id="IPR001226">
    <property type="entry name" value="Flavodoxin_CS"/>
</dbReference>
<dbReference type="PANTHER" id="PTHR42809">
    <property type="entry name" value="FLAVODOXIN 2"/>
    <property type="match status" value="1"/>
</dbReference>
<dbReference type="InterPro" id="IPR001094">
    <property type="entry name" value="Flavdoxin-like"/>
</dbReference>
<dbReference type="PRINTS" id="PR00369">
    <property type="entry name" value="FLAVODOXIN"/>
</dbReference>
<dbReference type="InterPro" id="IPR050619">
    <property type="entry name" value="Flavodoxin"/>
</dbReference>
<keyword evidence="6 8" id="KW-0249">Electron transport</keyword>
<dbReference type="PIRSF" id="PIRSF038996">
    <property type="entry name" value="FldA"/>
    <property type="match status" value="1"/>
</dbReference>
<evidence type="ECO:0000256" key="2">
    <source>
        <dbReference type="ARBA" id="ARBA00005267"/>
    </source>
</evidence>
<dbReference type="OrthoDB" id="359268at2"/>
<dbReference type="RefSeq" id="WP_129082595.1">
    <property type="nucleotide sequence ID" value="NZ_CP041070.1"/>
</dbReference>
<gene>
    <name evidence="10" type="ORF">CRV06_11590</name>
</gene>
<dbReference type="NCBIfam" id="TIGR01752">
    <property type="entry name" value="flav_long"/>
    <property type="match status" value="1"/>
</dbReference>
<keyword evidence="4 8" id="KW-0285">Flavoprotein</keyword>
<keyword evidence="3 8" id="KW-0813">Transport</keyword>
<accession>A0A4Q0XWW7</accession>
<dbReference type="Pfam" id="PF00258">
    <property type="entry name" value="Flavodoxin_1"/>
    <property type="match status" value="1"/>
</dbReference>
<organism evidence="10 11">
    <name type="scientific">Halarcobacter anaerophilus</name>
    <dbReference type="NCBI Taxonomy" id="877500"/>
    <lineage>
        <taxon>Bacteria</taxon>
        <taxon>Pseudomonadati</taxon>
        <taxon>Campylobacterota</taxon>
        <taxon>Epsilonproteobacteria</taxon>
        <taxon>Campylobacterales</taxon>
        <taxon>Arcobacteraceae</taxon>
        <taxon>Halarcobacter</taxon>
    </lineage>
</organism>
<evidence type="ECO:0000256" key="8">
    <source>
        <dbReference type="PIRNR" id="PIRNR038996"/>
    </source>
</evidence>
<keyword evidence="7" id="KW-0535">Nitrogen fixation</keyword>
<dbReference type="PROSITE" id="PS50902">
    <property type="entry name" value="FLAVODOXIN_LIKE"/>
    <property type="match status" value="1"/>
</dbReference>